<dbReference type="AlphaFoldDB" id="A0A918DPN5"/>
<organism evidence="2 3">
    <name type="scientific">Nonomuraea cavernae</name>
    <dbReference type="NCBI Taxonomy" id="2045107"/>
    <lineage>
        <taxon>Bacteria</taxon>
        <taxon>Bacillati</taxon>
        <taxon>Actinomycetota</taxon>
        <taxon>Actinomycetes</taxon>
        <taxon>Streptosporangiales</taxon>
        <taxon>Streptosporangiaceae</taxon>
        <taxon>Nonomuraea</taxon>
    </lineage>
</organism>
<keyword evidence="1" id="KW-0812">Transmembrane</keyword>
<keyword evidence="1" id="KW-1133">Transmembrane helix</keyword>
<keyword evidence="3" id="KW-1185">Reference proteome</keyword>
<keyword evidence="1" id="KW-0472">Membrane</keyword>
<name>A0A918DPN5_9ACTN</name>
<feature type="transmembrane region" description="Helical" evidence="1">
    <location>
        <begin position="132"/>
        <end position="157"/>
    </location>
</feature>
<reference evidence="2" key="1">
    <citation type="journal article" date="2014" name="Int. J. Syst. Evol. Microbiol.">
        <title>Complete genome sequence of Corynebacterium casei LMG S-19264T (=DSM 44701T), isolated from a smear-ripened cheese.</title>
        <authorList>
            <consortium name="US DOE Joint Genome Institute (JGI-PGF)"/>
            <person name="Walter F."/>
            <person name="Albersmeier A."/>
            <person name="Kalinowski J."/>
            <person name="Ruckert C."/>
        </authorList>
    </citation>
    <scope>NUCLEOTIDE SEQUENCE</scope>
    <source>
        <strain evidence="2">CGMCC 4.7368</strain>
    </source>
</reference>
<comment type="caution">
    <text evidence="2">The sequence shown here is derived from an EMBL/GenBank/DDBJ whole genome shotgun (WGS) entry which is preliminary data.</text>
</comment>
<proteinExistence type="predicted"/>
<accession>A0A918DPN5</accession>
<feature type="transmembrane region" description="Helical" evidence="1">
    <location>
        <begin position="369"/>
        <end position="396"/>
    </location>
</feature>
<evidence type="ECO:0000313" key="3">
    <source>
        <dbReference type="Proteomes" id="UP000646523"/>
    </source>
</evidence>
<feature type="transmembrane region" description="Helical" evidence="1">
    <location>
        <begin position="169"/>
        <end position="189"/>
    </location>
</feature>
<dbReference type="Pfam" id="PF19814">
    <property type="entry name" value="DUF6297"/>
    <property type="match status" value="1"/>
</dbReference>
<evidence type="ECO:0000256" key="1">
    <source>
        <dbReference type="SAM" id="Phobius"/>
    </source>
</evidence>
<feature type="transmembrane region" description="Helical" evidence="1">
    <location>
        <begin position="103"/>
        <end position="126"/>
    </location>
</feature>
<feature type="transmembrane region" description="Helical" evidence="1">
    <location>
        <begin position="65"/>
        <end position="91"/>
    </location>
</feature>
<sequence>MNPARAYLRSRRGRPMSWSDRYAMVFGAALAVALLGRPLVATVRGLATGVDPARLGAALALVMVAYAGCLALARLLGPVVLPAADAAWLVLSPLPRRSVLGRAVAALLVIAVAGGTVLGLAALSAFGAPDDLVLRLVAALVLGVGASAGGMAAAVLAQASGAWDSWLKVAITGIVLMAVLVAVLGGGVARQALTAVAGAPAGLAVSAAGLVAAGAAVLLRRAWAALDRIPARRILSSSVRSGRVISAAVILDPGALTWAAEDDHWRGRVPGSRRWPRFAVLGGWGRAVAPAWQEWRRARRRPGRLAALAGSAALPALAAQAAGGLSALSIGLLLGGALTAAVVFVTGARRDGDNPALARLLAVDGRALMAARALLPALTAGVWSSLALAGLAVAGVLPGGPWWPLGPALAPALAAAALRMAGRPPVDHAQPVIETPAGALPTGPVIWALTGVDLALLGCLPTLAALTDPAASPATSVVVQAVVGGGVLAAFLLRGGRRPAASGE</sequence>
<gene>
    <name evidence="2" type="ORF">GCM10012289_60890</name>
</gene>
<dbReference type="Proteomes" id="UP000646523">
    <property type="component" value="Unassembled WGS sequence"/>
</dbReference>
<dbReference type="EMBL" id="BMNH01000025">
    <property type="protein sequence ID" value="GGO78580.1"/>
    <property type="molecule type" value="Genomic_DNA"/>
</dbReference>
<feature type="transmembrane region" description="Helical" evidence="1">
    <location>
        <begin position="470"/>
        <end position="493"/>
    </location>
</feature>
<feature type="transmembrane region" description="Helical" evidence="1">
    <location>
        <begin position="328"/>
        <end position="348"/>
    </location>
</feature>
<feature type="transmembrane region" description="Helical" evidence="1">
    <location>
        <begin position="443"/>
        <end position="464"/>
    </location>
</feature>
<feature type="transmembrane region" description="Helical" evidence="1">
    <location>
        <begin position="195"/>
        <end position="219"/>
    </location>
</feature>
<protein>
    <submittedName>
        <fullName evidence="2">Uncharacterized protein</fullName>
    </submittedName>
</protein>
<feature type="transmembrane region" description="Helical" evidence="1">
    <location>
        <begin position="305"/>
        <end position="322"/>
    </location>
</feature>
<dbReference type="InterPro" id="IPR046264">
    <property type="entry name" value="DUF6297"/>
</dbReference>
<evidence type="ECO:0000313" key="2">
    <source>
        <dbReference type="EMBL" id="GGO78580.1"/>
    </source>
</evidence>
<reference evidence="2" key="2">
    <citation type="submission" date="2020-09" db="EMBL/GenBank/DDBJ databases">
        <authorList>
            <person name="Sun Q."/>
            <person name="Zhou Y."/>
        </authorList>
    </citation>
    <scope>NUCLEOTIDE SEQUENCE</scope>
    <source>
        <strain evidence="2">CGMCC 4.7368</strain>
    </source>
</reference>